<gene>
    <name evidence="1" type="ORF">SAMN05518684_10769</name>
</gene>
<evidence type="ECO:0000313" key="2">
    <source>
        <dbReference type="Proteomes" id="UP000198571"/>
    </source>
</evidence>
<dbReference type="STRING" id="1601833.SAMN05518684_10769"/>
<evidence type="ECO:0000313" key="1">
    <source>
        <dbReference type="EMBL" id="SES06238.1"/>
    </source>
</evidence>
<organism evidence="1 2">
    <name type="scientific">Salipaludibacillus aurantiacus</name>
    <dbReference type="NCBI Taxonomy" id="1601833"/>
    <lineage>
        <taxon>Bacteria</taxon>
        <taxon>Bacillati</taxon>
        <taxon>Bacillota</taxon>
        <taxon>Bacilli</taxon>
        <taxon>Bacillales</taxon>
        <taxon>Bacillaceae</taxon>
    </lineage>
</organism>
<dbReference type="EMBL" id="FOGT01000007">
    <property type="protein sequence ID" value="SES06238.1"/>
    <property type="molecule type" value="Genomic_DNA"/>
</dbReference>
<dbReference type="AlphaFoldDB" id="A0A1H9UAG9"/>
<reference evidence="2" key="1">
    <citation type="submission" date="2016-10" db="EMBL/GenBank/DDBJ databases">
        <authorList>
            <person name="Varghese N."/>
            <person name="Submissions S."/>
        </authorList>
    </citation>
    <scope>NUCLEOTIDE SEQUENCE [LARGE SCALE GENOMIC DNA]</scope>
    <source>
        <strain evidence="2">S9</strain>
    </source>
</reference>
<accession>A0A1H9UAG9</accession>
<keyword evidence="2" id="KW-1185">Reference proteome</keyword>
<name>A0A1H9UAG9_9BACI</name>
<protein>
    <submittedName>
        <fullName evidence="1">Uncharacterized protein</fullName>
    </submittedName>
</protein>
<proteinExistence type="predicted"/>
<dbReference type="Proteomes" id="UP000198571">
    <property type="component" value="Unassembled WGS sequence"/>
</dbReference>
<sequence>MSRAENERIEGRLQTGCDLGKYGVAQVNMSAPQSGGSNGRSREHRSLLLFSSAVYKNGAVGAGDLLKKQV</sequence>